<accession>A0AB33K2M8</accession>
<name>A0AB33K2M8_9ACTN</name>
<reference evidence="1" key="1">
    <citation type="submission" date="2024-07" db="EMBL/GenBank/DDBJ databases">
        <title>Complete genome sequences of cellulolytic bacteria, Kitasatospora sp. CMC57 and Streptomyces sp. CMC78, isolated from Japanese agricultural soil.</title>
        <authorList>
            <person name="Hashimoto T."/>
            <person name="Ito M."/>
            <person name="Iwamoto M."/>
            <person name="Fukahori D."/>
            <person name="Shoda T."/>
            <person name="Sakoda M."/>
            <person name="Morohoshi T."/>
            <person name="Mitsuboshi M."/>
            <person name="Nishizawa T."/>
        </authorList>
    </citation>
    <scope>NUCLEOTIDE SEQUENCE</scope>
    <source>
        <strain evidence="1">CMC57</strain>
    </source>
</reference>
<evidence type="ECO:0000313" key="1">
    <source>
        <dbReference type="EMBL" id="BFP49037.1"/>
    </source>
</evidence>
<dbReference type="EMBL" id="AP035881">
    <property type="protein sequence ID" value="BFP49037.1"/>
    <property type="molecule type" value="Genomic_DNA"/>
</dbReference>
<protein>
    <submittedName>
        <fullName evidence="1">Uncharacterized protein</fullName>
    </submittedName>
</protein>
<sequence>MHLVREVLDAELAVLERLLVLEEPLQHLELTHAQTVQLTELTVHGARGGRVTGQQLPPACDQGRLVGGDIEF</sequence>
<dbReference type="AlphaFoldDB" id="A0AB33K2M8"/>
<gene>
    <name evidence="1" type="ORF">KCMC57_54050</name>
</gene>
<organism evidence="1">
    <name type="scientific">Kitasatospora sp. CMC57</name>
    <dbReference type="NCBI Taxonomy" id="3231513"/>
    <lineage>
        <taxon>Bacteria</taxon>
        <taxon>Bacillati</taxon>
        <taxon>Actinomycetota</taxon>
        <taxon>Actinomycetes</taxon>
        <taxon>Kitasatosporales</taxon>
        <taxon>Streptomycetaceae</taxon>
        <taxon>Kitasatospora</taxon>
    </lineage>
</organism>
<proteinExistence type="predicted"/>